<reference evidence="2" key="2">
    <citation type="submission" date="2017-12" db="EMBL/GenBank/DDBJ databases">
        <title>Genome sequence of the Bar-tailed Godwit (Limosa lapponica baueri).</title>
        <authorList>
            <person name="Lima N.C.B."/>
            <person name="Parody-Merino A.M."/>
            <person name="Battley P.F."/>
            <person name="Fidler A.E."/>
            <person name="Prosdocimi F."/>
        </authorList>
    </citation>
    <scope>NUCLEOTIDE SEQUENCE [LARGE SCALE GENOMIC DNA]</scope>
</reference>
<reference evidence="2" key="1">
    <citation type="submission" date="2017-11" db="EMBL/GenBank/DDBJ databases">
        <authorList>
            <person name="Lima N.C."/>
            <person name="Parody-Merino A.M."/>
            <person name="Battley P.F."/>
            <person name="Fidler A.E."/>
            <person name="Prosdocimi F."/>
        </authorList>
    </citation>
    <scope>NUCLEOTIDE SEQUENCE [LARGE SCALE GENOMIC DNA]</scope>
</reference>
<dbReference type="EMBL" id="KZ505655">
    <property type="protein sequence ID" value="PKU48352.1"/>
    <property type="molecule type" value="Genomic_DNA"/>
</dbReference>
<accession>A0A2I0UQM5</accession>
<evidence type="ECO:0000313" key="2">
    <source>
        <dbReference type="Proteomes" id="UP000233556"/>
    </source>
</evidence>
<protein>
    <submittedName>
        <fullName evidence="1">Uncharacterized protein</fullName>
    </submittedName>
</protein>
<gene>
    <name evidence="1" type="ORF">llap_1352</name>
</gene>
<dbReference type="AlphaFoldDB" id="A0A2I0UQM5"/>
<keyword evidence="2" id="KW-1185">Reference proteome</keyword>
<organism evidence="1 2">
    <name type="scientific">Limosa lapponica baueri</name>
    <dbReference type="NCBI Taxonomy" id="1758121"/>
    <lineage>
        <taxon>Eukaryota</taxon>
        <taxon>Metazoa</taxon>
        <taxon>Chordata</taxon>
        <taxon>Craniata</taxon>
        <taxon>Vertebrata</taxon>
        <taxon>Euteleostomi</taxon>
        <taxon>Archelosauria</taxon>
        <taxon>Archosauria</taxon>
        <taxon>Dinosauria</taxon>
        <taxon>Saurischia</taxon>
        <taxon>Theropoda</taxon>
        <taxon>Coelurosauria</taxon>
        <taxon>Aves</taxon>
        <taxon>Neognathae</taxon>
        <taxon>Neoaves</taxon>
        <taxon>Charadriiformes</taxon>
        <taxon>Scolopacidae</taxon>
        <taxon>Limosa</taxon>
    </lineage>
</organism>
<dbReference type="Proteomes" id="UP000233556">
    <property type="component" value="Unassembled WGS sequence"/>
</dbReference>
<evidence type="ECO:0000313" key="1">
    <source>
        <dbReference type="EMBL" id="PKU48352.1"/>
    </source>
</evidence>
<name>A0A2I0UQM5_LIMLA</name>
<sequence>MAPARGYLRLAVMWDDTVQNGVHGDRDSGVRRNKVREWRTVIRKLGILVEEVVTVDEHLIVSPQISTELSICFVFLSCDLTVQQE</sequence>
<proteinExistence type="predicted"/>